<gene>
    <name evidence="5" type="ORF">AAIG11_13245</name>
</gene>
<dbReference type="PANTHER" id="PTHR43776">
    <property type="entry name" value="TRANSPORT ATP-BINDING PROTEIN"/>
    <property type="match status" value="1"/>
</dbReference>
<sequence>MDKVVELKNLKVTFVEKQSFLKELLTKEMPLVRAVDGVDLTIKKGEILSLVGESGSGKTTLGKAILHLVDIAEGEILFQNQAVNFKHKKETRRFRQKAQVIFQDPYQSLNPRNLIIDIVAEPLEVNGLVKTEAERKERVMKALQDAGLDPPESYLYRYPYELSGGQRQRVAIASALILDPAFIVADEPVSMLDVSIRAGILKLLVELKESKGLAFLFITHDLSLAWLISDRIAIMYLGKIMEIGESDTVIKQAEHPYTQALLDVMPIPEVNRHRQRKVLSGESPNPTNIPAGCRFHPRCPHAFDRCREEEPVLQAVNPHHLAACHLIEKKKTQEKSHD</sequence>
<dbReference type="InterPro" id="IPR027417">
    <property type="entry name" value="P-loop_NTPase"/>
</dbReference>
<keyword evidence="1" id="KW-0813">Transport</keyword>
<dbReference type="Gene3D" id="3.40.50.300">
    <property type="entry name" value="P-loop containing nucleotide triphosphate hydrolases"/>
    <property type="match status" value="1"/>
</dbReference>
<evidence type="ECO:0000259" key="4">
    <source>
        <dbReference type="PROSITE" id="PS50893"/>
    </source>
</evidence>
<evidence type="ECO:0000313" key="6">
    <source>
        <dbReference type="Proteomes" id="UP001407405"/>
    </source>
</evidence>
<reference evidence="5 6" key="1">
    <citation type="submission" date="2024-04" db="EMBL/GenBank/DDBJ databases">
        <title>Genome sequencing and metabolic network reconstruction of aminoacids and betaine degradation by Anoxynatronum sibiricum.</title>
        <authorList>
            <person name="Detkova E.N."/>
            <person name="Boltjanskaja Y.V."/>
            <person name="Mardanov A.V."/>
            <person name="Kevbrin V."/>
        </authorList>
    </citation>
    <scope>NUCLEOTIDE SEQUENCE [LARGE SCALE GENOMIC DNA]</scope>
    <source>
        <strain evidence="5 6">Z-7981</strain>
    </source>
</reference>
<evidence type="ECO:0000313" key="5">
    <source>
        <dbReference type="EMBL" id="MEN1761452.1"/>
    </source>
</evidence>
<protein>
    <submittedName>
        <fullName evidence="5">ABC transporter ATP-binding protein</fullName>
    </submittedName>
</protein>
<dbReference type="EMBL" id="JBCITM010000016">
    <property type="protein sequence ID" value="MEN1761452.1"/>
    <property type="molecule type" value="Genomic_DNA"/>
</dbReference>
<dbReference type="CDD" id="cd03257">
    <property type="entry name" value="ABC_NikE_OppD_transporters"/>
    <property type="match status" value="1"/>
</dbReference>
<evidence type="ECO:0000256" key="2">
    <source>
        <dbReference type="ARBA" id="ARBA00022741"/>
    </source>
</evidence>
<comment type="caution">
    <text evidence="5">The sequence shown here is derived from an EMBL/GenBank/DDBJ whole genome shotgun (WGS) entry which is preliminary data.</text>
</comment>
<organism evidence="5 6">
    <name type="scientific">Anoxynatronum sibiricum</name>
    <dbReference type="NCBI Taxonomy" id="210623"/>
    <lineage>
        <taxon>Bacteria</taxon>
        <taxon>Bacillati</taxon>
        <taxon>Bacillota</taxon>
        <taxon>Clostridia</taxon>
        <taxon>Eubacteriales</taxon>
        <taxon>Clostridiaceae</taxon>
        <taxon>Anoxynatronum</taxon>
    </lineage>
</organism>
<keyword evidence="6" id="KW-1185">Reference proteome</keyword>
<keyword evidence="3 5" id="KW-0067">ATP-binding</keyword>
<dbReference type="Proteomes" id="UP001407405">
    <property type="component" value="Unassembled WGS sequence"/>
</dbReference>
<dbReference type="SMART" id="SM00382">
    <property type="entry name" value="AAA"/>
    <property type="match status" value="1"/>
</dbReference>
<evidence type="ECO:0000256" key="3">
    <source>
        <dbReference type="ARBA" id="ARBA00022840"/>
    </source>
</evidence>
<dbReference type="InterPro" id="IPR013563">
    <property type="entry name" value="Oligopep_ABC_C"/>
</dbReference>
<dbReference type="PROSITE" id="PS50893">
    <property type="entry name" value="ABC_TRANSPORTER_2"/>
    <property type="match status" value="1"/>
</dbReference>
<dbReference type="InterPro" id="IPR003439">
    <property type="entry name" value="ABC_transporter-like_ATP-bd"/>
</dbReference>
<dbReference type="Pfam" id="PF08352">
    <property type="entry name" value="oligo_HPY"/>
    <property type="match status" value="1"/>
</dbReference>
<dbReference type="NCBIfam" id="TIGR01727">
    <property type="entry name" value="oligo_HPY"/>
    <property type="match status" value="1"/>
</dbReference>
<dbReference type="RefSeq" id="WP_343186740.1">
    <property type="nucleotide sequence ID" value="NZ_JBCITM010000016.1"/>
</dbReference>
<keyword evidence="2" id="KW-0547">Nucleotide-binding</keyword>
<dbReference type="SUPFAM" id="SSF52540">
    <property type="entry name" value="P-loop containing nucleoside triphosphate hydrolases"/>
    <property type="match status" value="1"/>
</dbReference>
<accession>A0ABU9VWB5</accession>
<name>A0ABU9VWB5_9CLOT</name>
<evidence type="ECO:0000256" key="1">
    <source>
        <dbReference type="ARBA" id="ARBA00022448"/>
    </source>
</evidence>
<dbReference type="InterPro" id="IPR050319">
    <property type="entry name" value="ABC_transp_ATP-bind"/>
</dbReference>
<dbReference type="Pfam" id="PF00005">
    <property type="entry name" value="ABC_tran"/>
    <property type="match status" value="1"/>
</dbReference>
<feature type="domain" description="ABC transporter" evidence="4">
    <location>
        <begin position="15"/>
        <end position="262"/>
    </location>
</feature>
<dbReference type="InterPro" id="IPR017871">
    <property type="entry name" value="ABC_transporter-like_CS"/>
</dbReference>
<dbReference type="InterPro" id="IPR003593">
    <property type="entry name" value="AAA+_ATPase"/>
</dbReference>
<dbReference type="PROSITE" id="PS00211">
    <property type="entry name" value="ABC_TRANSPORTER_1"/>
    <property type="match status" value="1"/>
</dbReference>
<proteinExistence type="predicted"/>
<dbReference type="GO" id="GO:0005524">
    <property type="term" value="F:ATP binding"/>
    <property type="evidence" value="ECO:0007669"/>
    <property type="project" value="UniProtKB-KW"/>
</dbReference>